<evidence type="ECO:0000313" key="2">
    <source>
        <dbReference type="EMBL" id="EXB29335.1"/>
    </source>
</evidence>
<dbReference type="Proteomes" id="UP000030645">
    <property type="component" value="Unassembled WGS sequence"/>
</dbReference>
<feature type="region of interest" description="Disordered" evidence="1">
    <location>
        <begin position="1"/>
        <end position="22"/>
    </location>
</feature>
<proteinExistence type="predicted"/>
<feature type="compositionally biased region" description="Basic and acidic residues" evidence="1">
    <location>
        <begin position="1"/>
        <end position="16"/>
    </location>
</feature>
<accession>W9QYV8</accession>
<dbReference type="EMBL" id="KE343433">
    <property type="protein sequence ID" value="EXB29335.1"/>
    <property type="molecule type" value="Genomic_DNA"/>
</dbReference>
<reference evidence="3" key="1">
    <citation type="submission" date="2013-01" db="EMBL/GenBank/DDBJ databases">
        <title>Draft Genome Sequence of a Mulberry Tree, Morus notabilis C.K. Schneid.</title>
        <authorList>
            <person name="He N."/>
            <person name="Zhao S."/>
        </authorList>
    </citation>
    <scope>NUCLEOTIDE SEQUENCE</scope>
</reference>
<evidence type="ECO:0000256" key="1">
    <source>
        <dbReference type="SAM" id="MobiDB-lite"/>
    </source>
</evidence>
<sequence>MNDPREDIDSVDRMVEGDENDEEDATAIVGSIDPLGSVCQYTGGMVLGYSASPLGAALVTVSGNPIRPSFSADSKAPRTRNRDILKAYKDVHINDR</sequence>
<name>W9QYV8_9ROSA</name>
<gene>
    <name evidence="2" type="ORF">L484_014067</name>
</gene>
<dbReference type="AlphaFoldDB" id="W9QYV8"/>
<organism evidence="2 3">
    <name type="scientific">Morus notabilis</name>
    <dbReference type="NCBI Taxonomy" id="981085"/>
    <lineage>
        <taxon>Eukaryota</taxon>
        <taxon>Viridiplantae</taxon>
        <taxon>Streptophyta</taxon>
        <taxon>Embryophyta</taxon>
        <taxon>Tracheophyta</taxon>
        <taxon>Spermatophyta</taxon>
        <taxon>Magnoliopsida</taxon>
        <taxon>eudicotyledons</taxon>
        <taxon>Gunneridae</taxon>
        <taxon>Pentapetalae</taxon>
        <taxon>rosids</taxon>
        <taxon>fabids</taxon>
        <taxon>Rosales</taxon>
        <taxon>Moraceae</taxon>
        <taxon>Moreae</taxon>
        <taxon>Morus</taxon>
    </lineage>
</organism>
<evidence type="ECO:0000313" key="3">
    <source>
        <dbReference type="Proteomes" id="UP000030645"/>
    </source>
</evidence>
<protein>
    <submittedName>
        <fullName evidence="2">Uncharacterized protein</fullName>
    </submittedName>
</protein>
<keyword evidence="3" id="KW-1185">Reference proteome</keyword>